<sequence length="184" mass="20184">MLRLILLRHAKSAWPEGVADIDRPLAGRGLRAAAAIGAYMAQENLLPARIFVSPARRTIETWEIVTKGWPPHPLPAYERSIYEAPAANLMRLVQAQGDTSPLMLVGHNPGMEDFTALLLRREQRAKVLPKFPTAALAVIDVPVADWSEIAPGIGTLERFVTPRALGVQKETGVQKEPGAQKEKE</sequence>
<reference evidence="1" key="1">
    <citation type="journal article" date="2014" name="Int. J. Syst. Evol. Microbiol.">
        <title>Complete genome sequence of Corynebacterium casei LMG S-19264T (=DSM 44701T), isolated from a smear-ripened cheese.</title>
        <authorList>
            <consortium name="US DOE Joint Genome Institute (JGI-PGF)"/>
            <person name="Walter F."/>
            <person name="Albersmeier A."/>
            <person name="Kalinowski J."/>
            <person name="Ruckert C."/>
        </authorList>
    </citation>
    <scope>NUCLEOTIDE SEQUENCE</scope>
    <source>
        <strain evidence="1">VKM B-2484</strain>
    </source>
</reference>
<organism evidence="1 2">
    <name type="scientific">Ancylobacter dichloromethanicus</name>
    <dbReference type="NCBI Taxonomy" id="518825"/>
    <lineage>
        <taxon>Bacteria</taxon>
        <taxon>Pseudomonadati</taxon>
        <taxon>Pseudomonadota</taxon>
        <taxon>Alphaproteobacteria</taxon>
        <taxon>Hyphomicrobiales</taxon>
        <taxon>Xanthobacteraceae</taxon>
        <taxon>Ancylobacter</taxon>
    </lineage>
</organism>
<dbReference type="SUPFAM" id="SSF53254">
    <property type="entry name" value="Phosphoglycerate mutase-like"/>
    <property type="match status" value="1"/>
</dbReference>
<proteinExistence type="predicted"/>
<dbReference type="EMBL" id="BSFJ01000005">
    <property type="protein sequence ID" value="GLK71053.1"/>
    <property type="molecule type" value="Genomic_DNA"/>
</dbReference>
<dbReference type="PANTHER" id="PTHR47623:SF1">
    <property type="entry name" value="OS09G0287300 PROTEIN"/>
    <property type="match status" value="1"/>
</dbReference>
<dbReference type="AlphaFoldDB" id="A0A9W6MYE7"/>
<dbReference type="PANTHER" id="PTHR47623">
    <property type="entry name" value="OS09G0287300 PROTEIN"/>
    <property type="match status" value="1"/>
</dbReference>
<dbReference type="InterPro" id="IPR029033">
    <property type="entry name" value="His_PPase_superfam"/>
</dbReference>
<protein>
    <submittedName>
        <fullName evidence="1">Phosphoglycerate mutase</fullName>
    </submittedName>
</protein>
<dbReference type="Gene3D" id="3.40.50.1240">
    <property type="entry name" value="Phosphoglycerate mutase-like"/>
    <property type="match status" value="1"/>
</dbReference>
<reference evidence="1" key="2">
    <citation type="submission" date="2023-01" db="EMBL/GenBank/DDBJ databases">
        <authorList>
            <person name="Sun Q."/>
            <person name="Evtushenko L."/>
        </authorList>
    </citation>
    <scope>NUCLEOTIDE SEQUENCE</scope>
    <source>
        <strain evidence="1">VKM B-2484</strain>
    </source>
</reference>
<dbReference type="SMART" id="SM00855">
    <property type="entry name" value="PGAM"/>
    <property type="match status" value="1"/>
</dbReference>
<dbReference type="RefSeq" id="WP_213371952.1">
    <property type="nucleotide sequence ID" value="NZ_BSFJ01000005.1"/>
</dbReference>
<evidence type="ECO:0000313" key="2">
    <source>
        <dbReference type="Proteomes" id="UP001143370"/>
    </source>
</evidence>
<name>A0A9W6MYE7_9HYPH</name>
<dbReference type="CDD" id="cd07067">
    <property type="entry name" value="HP_PGM_like"/>
    <property type="match status" value="1"/>
</dbReference>
<dbReference type="Pfam" id="PF00300">
    <property type="entry name" value="His_Phos_1"/>
    <property type="match status" value="1"/>
</dbReference>
<accession>A0A9W6MYE7</accession>
<evidence type="ECO:0000313" key="1">
    <source>
        <dbReference type="EMBL" id="GLK71053.1"/>
    </source>
</evidence>
<comment type="caution">
    <text evidence="1">The sequence shown here is derived from an EMBL/GenBank/DDBJ whole genome shotgun (WGS) entry which is preliminary data.</text>
</comment>
<dbReference type="Proteomes" id="UP001143370">
    <property type="component" value="Unassembled WGS sequence"/>
</dbReference>
<gene>
    <name evidence="1" type="ORF">GCM10017643_11680</name>
</gene>
<keyword evidence="2" id="KW-1185">Reference proteome</keyword>
<dbReference type="InterPro" id="IPR013078">
    <property type="entry name" value="His_Pase_superF_clade-1"/>
</dbReference>